<protein>
    <submittedName>
        <fullName evidence="2">Uncharacterized protein</fullName>
    </submittedName>
</protein>
<name>F9WP17_TRYVY</name>
<feature type="compositionally biased region" description="Basic and acidic residues" evidence="1">
    <location>
        <begin position="328"/>
        <end position="337"/>
    </location>
</feature>
<sequence>MSGRAVACRRPTISRPQHDHSRGLDFYLPPPDDRAYRWDKIQRLRNMSTAWKQNRRSQSQTDKMRWSAASCCSLSSRKHAQRRFGKSPQDCGRTKTEECSGDVHSRSRLPPETDTPYYHDNIVFFLPADKSSELDKTQRSFMCYSVTTNKRETARLEGSQVSTCLPALSSRGMTKGNNSSHLLTSGWSTLSQENAAQSDALQAAKLRSVDLVSSVHKEFVRRRSLTNSLPSTASAQMPLTQTMEVPIDWEEYTRQSGDGVHCAAGRNVSPYFNPSLLSRPVTQPSAAVPHEVAGRPATSPLFESKKQMRLYVIRMERIVTNSMGNMEPRSDAPKMGDRVVLSGS</sequence>
<evidence type="ECO:0000256" key="1">
    <source>
        <dbReference type="SAM" id="MobiDB-lite"/>
    </source>
</evidence>
<gene>
    <name evidence="2" type="ORF">TvY486_0019800</name>
</gene>
<accession>F9WP17</accession>
<dbReference type="VEuPathDB" id="TriTrypDB:TvY486_0019800"/>
<keyword evidence="3" id="KW-1185">Reference proteome</keyword>
<evidence type="ECO:0000313" key="2">
    <source>
        <dbReference type="EMBL" id="CCD19290.1"/>
    </source>
</evidence>
<organism evidence="2 3">
    <name type="scientific">Trypanosoma vivax (strain Y486)</name>
    <dbReference type="NCBI Taxonomy" id="1055687"/>
    <lineage>
        <taxon>Eukaryota</taxon>
        <taxon>Discoba</taxon>
        <taxon>Euglenozoa</taxon>
        <taxon>Kinetoplastea</taxon>
        <taxon>Metakinetoplastina</taxon>
        <taxon>Trypanosomatida</taxon>
        <taxon>Trypanosomatidae</taxon>
        <taxon>Trypanosoma</taxon>
        <taxon>Duttonella</taxon>
    </lineage>
</organism>
<evidence type="ECO:0000313" key="3">
    <source>
        <dbReference type="Proteomes" id="UP000009027"/>
    </source>
</evidence>
<dbReference type="Proteomes" id="UP000009027">
    <property type="component" value="Unassembled WGS sequence"/>
</dbReference>
<feature type="compositionally biased region" description="Basic and acidic residues" evidence="1">
    <location>
        <begin position="92"/>
        <end position="111"/>
    </location>
</feature>
<dbReference type="OMA" id="HIFSSAM"/>
<dbReference type="AlphaFoldDB" id="F9WP17"/>
<reference evidence="2 3" key="1">
    <citation type="journal article" date="2012" name="Proc. Natl. Acad. Sci. U.S.A.">
        <title>Antigenic diversity is generated by distinct evolutionary mechanisms in African trypanosome species.</title>
        <authorList>
            <person name="Jackson A.P."/>
            <person name="Berry A."/>
            <person name="Aslett M."/>
            <person name="Allison H.C."/>
            <person name="Burton P."/>
            <person name="Vavrova-Anderson J."/>
            <person name="Brown R."/>
            <person name="Browne H."/>
            <person name="Corton N."/>
            <person name="Hauser H."/>
            <person name="Gamble J."/>
            <person name="Gilderthorp R."/>
            <person name="Marcello L."/>
            <person name="McQuillan J."/>
            <person name="Otto T.D."/>
            <person name="Quail M.A."/>
            <person name="Sanders M.J."/>
            <person name="van Tonder A."/>
            <person name="Ginger M.L."/>
            <person name="Field M.C."/>
            <person name="Barry J.D."/>
            <person name="Hertz-Fowler C."/>
            <person name="Berriman M."/>
        </authorList>
    </citation>
    <scope>NUCLEOTIDE SEQUENCE</scope>
    <source>
        <strain evidence="2 3">Y486</strain>
    </source>
</reference>
<dbReference type="EMBL" id="CAEX01003110">
    <property type="protein sequence ID" value="CCD19290.1"/>
    <property type="molecule type" value="Genomic_DNA"/>
</dbReference>
<feature type="region of interest" description="Disordered" evidence="1">
    <location>
        <begin position="82"/>
        <end position="114"/>
    </location>
</feature>
<feature type="region of interest" description="Disordered" evidence="1">
    <location>
        <begin position="324"/>
        <end position="344"/>
    </location>
</feature>
<feature type="region of interest" description="Disordered" evidence="1">
    <location>
        <begin position="1"/>
        <end position="26"/>
    </location>
</feature>
<proteinExistence type="predicted"/>